<keyword evidence="2" id="KW-1185">Reference proteome</keyword>
<evidence type="ECO:0008006" key="3">
    <source>
        <dbReference type="Google" id="ProtNLM"/>
    </source>
</evidence>
<name>A0A255ZFG7_9FLAO</name>
<dbReference type="Pfam" id="PF13578">
    <property type="entry name" value="Methyltransf_24"/>
    <property type="match status" value="1"/>
</dbReference>
<gene>
    <name evidence="1" type="ORF">CHX27_14095</name>
</gene>
<organism evidence="1 2">
    <name type="scientific">Flavobacterium aurantiibacter</name>
    <dbReference type="NCBI Taxonomy" id="2023067"/>
    <lineage>
        <taxon>Bacteria</taxon>
        <taxon>Pseudomonadati</taxon>
        <taxon>Bacteroidota</taxon>
        <taxon>Flavobacteriia</taxon>
        <taxon>Flavobacteriales</taxon>
        <taxon>Flavobacteriaceae</taxon>
        <taxon>Flavobacterium</taxon>
    </lineage>
</organism>
<dbReference type="AlphaFoldDB" id="A0A255ZFG7"/>
<evidence type="ECO:0000313" key="2">
    <source>
        <dbReference type="Proteomes" id="UP000216035"/>
    </source>
</evidence>
<dbReference type="InterPro" id="IPR029063">
    <property type="entry name" value="SAM-dependent_MTases_sf"/>
</dbReference>
<dbReference type="Proteomes" id="UP000216035">
    <property type="component" value="Unassembled WGS sequence"/>
</dbReference>
<dbReference type="EMBL" id="NOXX01000224">
    <property type="protein sequence ID" value="OYQ39625.1"/>
    <property type="molecule type" value="Genomic_DNA"/>
</dbReference>
<proteinExistence type="predicted"/>
<dbReference type="OrthoDB" id="5464618at2"/>
<protein>
    <recommendedName>
        <fullName evidence="3">Methyltransferase</fullName>
    </recommendedName>
</protein>
<comment type="caution">
    <text evidence="1">The sequence shown here is derived from an EMBL/GenBank/DDBJ whole genome shotgun (WGS) entry which is preliminary data.</text>
</comment>
<dbReference type="RefSeq" id="WP_094487401.1">
    <property type="nucleotide sequence ID" value="NZ_NOXX01000224.1"/>
</dbReference>
<reference evidence="1 2" key="1">
    <citation type="submission" date="2017-07" db="EMBL/GenBank/DDBJ databases">
        <title>Flavobacterium cyanobacteriorum sp. nov., isolated from cyanobacterial aggregates in a eutrophic lake.</title>
        <authorList>
            <person name="Cai H."/>
        </authorList>
    </citation>
    <scope>NUCLEOTIDE SEQUENCE [LARGE SCALE GENOMIC DNA]</scope>
    <source>
        <strain evidence="1 2">TH167</strain>
    </source>
</reference>
<sequence>MIFQIKAYLHFLYRSKNRHGVHSPFVYQFVENCLNDSRPYEAYQTFEQLNQKLAANKQLVQVTDFGAQSKTLHSKQRRVCDMAAVAGITPYRQRLLFRMARYFEVKNALEIGTSVGKASVALAEAGVNLQTLEGCAQTQAVAQDVLADYSDRIQFTNGTFEAILPTINDQKFDLIFFDGNHQYEPTISYFNMLLQTVHHKSVWIFDDIYYSTHMQRAWEYLRKNPNVSLSVDTFRWGILFFEPRPHKEHFVIRTPFFFDTLM</sequence>
<dbReference type="Gene3D" id="3.40.50.150">
    <property type="entry name" value="Vaccinia Virus protein VP39"/>
    <property type="match status" value="1"/>
</dbReference>
<evidence type="ECO:0000313" key="1">
    <source>
        <dbReference type="EMBL" id="OYQ39625.1"/>
    </source>
</evidence>
<accession>A0A255ZFG7</accession>
<dbReference type="SUPFAM" id="SSF53335">
    <property type="entry name" value="S-adenosyl-L-methionine-dependent methyltransferases"/>
    <property type="match status" value="1"/>
</dbReference>